<accession>L9WZ70</accession>
<protein>
    <recommendedName>
        <fullName evidence="4">Carboxypeptidase regulatory-like domain-containing protein</fullName>
    </recommendedName>
</protein>
<dbReference type="PROSITE" id="PS51257">
    <property type="entry name" value="PROKAR_LIPOPROTEIN"/>
    <property type="match status" value="1"/>
</dbReference>
<evidence type="ECO:0008006" key="4">
    <source>
        <dbReference type="Google" id="ProtNLM"/>
    </source>
</evidence>
<evidence type="ECO:0000313" key="3">
    <source>
        <dbReference type="Proteomes" id="UP000011688"/>
    </source>
</evidence>
<dbReference type="Gene3D" id="2.60.40.1120">
    <property type="entry name" value="Carboxypeptidase-like, regulatory domain"/>
    <property type="match status" value="1"/>
</dbReference>
<evidence type="ECO:0000313" key="2">
    <source>
        <dbReference type="EMBL" id="ELY54784.1"/>
    </source>
</evidence>
<dbReference type="EMBL" id="AOIB01000035">
    <property type="protein sequence ID" value="ELY54784.1"/>
    <property type="molecule type" value="Genomic_DNA"/>
</dbReference>
<organism evidence="2 3">
    <name type="scientific">Natronococcus amylolyticus DSM 10524</name>
    <dbReference type="NCBI Taxonomy" id="1227497"/>
    <lineage>
        <taxon>Archaea</taxon>
        <taxon>Methanobacteriati</taxon>
        <taxon>Methanobacteriota</taxon>
        <taxon>Stenosarchaea group</taxon>
        <taxon>Halobacteria</taxon>
        <taxon>Halobacteriales</taxon>
        <taxon>Natrialbaceae</taxon>
        <taxon>Natronococcus</taxon>
    </lineage>
</organism>
<feature type="compositionally biased region" description="Acidic residues" evidence="1">
    <location>
        <begin position="25"/>
        <end position="126"/>
    </location>
</feature>
<dbReference type="InterPro" id="IPR008969">
    <property type="entry name" value="CarboxyPept-like_regulatory"/>
</dbReference>
<sequence length="325" mass="34698">MELKRREFAAITGVSLSGVLAGCADTEEEEEEDDSGSETDEADNSAADGAEDGESDDSEADETESDDAGDENGDNDSEDTAEDDAADQDATEDDEEPADSESGEANESDEDDNGDDEAVYEDEAIDGEVVLSEAAERHLEIERHTFTWDDEPPSELCQVHTMLANASGAELAVSMTARVYDADGNELSSTTKAATEGPEPGADDAVYSFELNNCAETAAYELEVTDVEATGETEEVEEAPDRHLLRVLVQDGVGEPIDDATVSVEEQGLGGWGDTQAVDDHGRTEFEFQAGEYLVIVEAEGYPTLEESLELTGNVEYTATLRGSD</sequence>
<dbReference type="SUPFAM" id="SSF49464">
    <property type="entry name" value="Carboxypeptidase regulatory domain-like"/>
    <property type="match status" value="1"/>
</dbReference>
<dbReference type="eggNOG" id="arCOG02087">
    <property type="taxonomic scope" value="Archaea"/>
</dbReference>
<reference evidence="2 3" key="1">
    <citation type="journal article" date="2014" name="PLoS Genet.">
        <title>Phylogenetically driven sequencing of extremely halophilic archaea reveals strategies for static and dynamic osmo-response.</title>
        <authorList>
            <person name="Becker E.A."/>
            <person name="Seitzer P.M."/>
            <person name="Tritt A."/>
            <person name="Larsen D."/>
            <person name="Krusor M."/>
            <person name="Yao A.I."/>
            <person name="Wu D."/>
            <person name="Madern D."/>
            <person name="Eisen J.A."/>
            <person name="Darling A.E."/>
            <person name="Facciotti M.T."/>
        </authorList>
    </citation>
    <scope>NUCLEOTIDE SEQUENCE [LARGE SCALE GENOMIC DNA]</scope>
    <source>
        <strain evidence="2 3">DSM 10524</strain>
    </source>
</reference>
<feature type="region of interest" description="Disordered" evidence="1">
    <location>
        <begin position="1"/>
        <end position="128"/>
    </location>
</feature>
<evidence type="ECO:0000256" key="1">
    <source>
        <dbReference type="SAM" id="MobiDB-lite"/>
    </source>
</evidence>
<keyword evidence="3" id="KW-1185">Reference proteome</keyword>
<dbReference type="AlphaFoldDB" id="L9WZ70"/>
<comment type="caution">
    <text evidence="2">The sequence shown here is derived from an EMBL/GenBank/DDBJ whole genome shotgun (WGS) entry which is preliminary data.</text>
</comment>
<dbReference type="RefSeq" id="WP_005558708.1">
    <property type="nucleotide sequence ID" value="NZ_AOIB01000035.1"/>
</dbReference>
<dbReference type="OrthoDB" id="205713at2157"/>
<proteinExistence type="predicted"/>
<name>L9WZ70_9EURY</name>
<gene>
    <name evidence="2" type="ORF">C491_17944</name>
</gene>
<dbReference type="eggNOG" id="arCOG06180">
    <property type="taxonomic scope" value="Archaea"/>
</dbReference>
<dbReference type="STRING" id="1227497.C491_17944"/>
<dbReference type="Proteomes" id="UP000011688">
    <property type="component" value="Unassembled WGS sequence"/>
</dbReference>